<dbReference type="InterPro" id="IPR035940">
    <property type="entry name" value="CAP_sf"/>
</dbReference>
<evidence type="ECO:0000313" key="4">
    <source>
        <dbReference type="Proteomes" id="UP000664534"/>
    </source>
</evidence>
<keyword evidence="1" id="KW-0732">Signal</keyword>
<dbReference type="SMART" id="SM00198">
    <property type="entry name" value="SCP"/>
    <property type="match status" value="1"/>
</dbReference>
<name>A0A8H3G268_9LECA</name>
<comment type="caution">
    <text evidence="3">The sequence shown here is derived from an EMBL/GenBank/DDBJ whole genome shotgun (WGS) entry which is preliminary data.</text>
</comment>
<keyword evidence="4" id="KW-1185">Reference proteome</keyword>
<dbReference type="EMBL" id="CAJPDT010000082">
    <property type="protein sequence ID" value="CAF9935292.1"/>
    <property type="molecule type" value="Genomic_DNA"/>
</dbReference>
<dbReference type="Pfam" id="PF00188">
    <property type="entry name" value="CAP"/>
    <property type="match status" value="1"/>
</dbReference>
<dbReference type="OrthoDB" id="337038at2759"/>
<dbReference type="PROSITE" id="PS01009">
    <property type="entry name" value="CRISP_1"/>
    <property type="match status" value="1"/>
</dbReference>
<organism evidence="3 4">
    <name type="scientific">Imshaugia aleurites</name>
    <dbReference type="NCBI Taxonomy" id="172621"/>
    <lineage>
        <taxon>Eukaryota</taxon>
        <taxon>Fungi</taxon>
        <taxon>Dikarya</taxon>
        <taxon>Ascomycota</taxon>
        <taxon>Pezizomycotina</taxon>
        <taxon>Lecanoromycetes</taxon>
        <taxon>OSLEUM clade</taxon>
        <taxon>Lecanoromycetidae</taxon>
        <taxon>Lecanorales</taxon>
        <taxon>Lecanorineae</taxon>
        <taxon>Parmeliaceae</taxon>
        <taxon>Imshaugia</taxon>
    </lineage>
</organism>
<dbReference type="AlphaFoldDB" id="A0A8H3G268"/>
<evidence type="ECO:0000313" key="3">
    <source>
        <dbReference type="EMBL" id="CAF9935292.1"/>
    </source>
</evidence>
<reference evidence="3" key="1">
    <citation type="submission" date="2021-03" db="EMBL/GenBank/DDBJ databases">
        <authorList>
            <person name="Tagirdzhanova G."/>
        </authorList>
    </citation>
    <scope>NUCLEOTIDE SEQUENCE</scope>
</reference>
<evidence type="ECO:0000259" key="2">
    <source>
        <dbReference type="SMART" id="SM00198"/>
    </source>
</evidence>
<dbReference type="InterPro" id="IPR001283">
    <property type="entry name" value="CRISP-related"/>
</dbReference>
<dbReference type="InterPro" id="IPR018244">
    <property type="entry name" value="Allrgn_V5/Tpx1_CS"/>
</dbReference>
<dbReference type="Gene3D" id="3.40.33.10">
    <property type="entry name" value="CAP"/>
    <property type="match status" value="1"/>
</dbReference>
<dbReference type="GO" id="GO:0005576">
    <property type="term" value="C:extracellular region"/>
    <property type="evidence" value="ECO:0007669"/>
    <property type="project" value="InterPro"/>
</dbReference>
<proteinExistence type="predicted"/>
<sequence>MYLQTLTHLLLLPLLPTLTAAVLVVETSTSTYTAAAAATSSTTSPAPTSASPQYTSPSAFTSAILNSTNAYRAHYNASAVAWNTSLATYAASWASKCTFAHSHGGPGENLAEGYANVTDAVDAWGDEGRRYDWNKAGFEASTGHFSQLVWKATTSVGCAAVDCNGQGGVPGWLVVCEYWPAGNVDGEFGQEVGREVGKLEAEGEGDAGRYLAYLAAKMNGGGRKGSSRFGLLVGGLGMLVVLGM</sequence>
<dbReference type="Proteomes" id="UP000664534">
    <property type="component" value="Unassembled WGS sequence"/>
</dbReference>
<feature type="domain" description="SCP" evidence="2">
    <location>
        <begin position="59"/>
        <end position="186"/>
    </location>
</feature>
<dbReference type="PRINTS" id="PR00837">
    <property type="entry name" value="V5TPXLIKE"/>
</dbReference>
<protein>
    <recommendedName>
        <fullName evidence="2">SCP domain-containing protein</fullName>
    </recommendedName>
</protein>
<dbReference type="InterPro" id="IPR014044">
    <property type="entry name" value="CAP_dom"/>
</dbReference>
<feature type="signal peptide" evidence="1">
    <location>
        <begin position="1"/>
        <end position="21"/>
    </location>
</feature>
<gene>
    <name evidence="3" type="ORF">IMSHALPRED_010175</name>
</gene>
<evidence type="ECO:0000256" key="1">
    <source>
        <dbReference type="SAM" id="SignalP"/>
    </source>
</evidence>
<feature type="chain" id="PRO_5034571055" description="SCP domain-containing protein" evidence="1">
    <location>
        <begin position="22"/>
        <end position="244"/>
    </location>
</feature>
<dbReference type="PANTHER" id="PTHR10334">
    <property type="entry name" value="CYSTEINE-RICH SECRETORY PROTEIN-RELATED"/>
    <property type="match status" value="1"/>
</dbReference>
<accession>A0A8H3G268</accession>
<dbReference type="SUPFAM" id="SSF55797">
    <property type="entry name" value="PR-1-like"/>
    <property type="match status" value="1"/>
</dbReference>